<evidence type="ECO:0008006" key="8">
    <source>
        <dbReference type="Google" id="ProtNLM"/>
    </source>
</evidence>
<protein>
    <recommendedName>
        <fullName evidence="8">Ribosomal RNA-processing protein 17</fullName>
    </recommendedName>
</protein>
<dbReference type="OMA" id="CVIGANE"/>
<keyword evidence="7" id="KW-1185">Reference proteome</keyword>
<evidence type="ECO:0000256" key="2">
    <source>
        <dbReference type="ARBA" id="ARBA00007175"/>
    </source>
</evidence>
<feature type="region of interest" description="Disordered" evidence="5">
    <location>
        <begin position="81"/>
        <end position="250"/>
    </location>
</feature>
<dbReference type="Proteomes" id="UP000218811">
    <property type="component" value="Unassembled WGS sequence"/>
</dbReference>
<name>A0A2H3JX65_WOLCO</name>
<evidence type="ECO:0000256" key="5">
    <source>
        <dbReference type="SAM" id="MobiDB-lite"/>
    </source>
</evidence>
<dbReference type="STRING" id="742152.A0A2H3JX65"/>
<dbReference type="PANTHER" id="PTHR14577:SF0">
    <property type="entry name" value="NUCLEOLAR PROTEIN 12"/>
    <property type="match status" value="1"/>
</dbReference>
<dbReference type="EMBL" id="KB468146">
    <property type="protein sequence ID" value="PCH43489.1"/>
    <property type="molecule type" value="Genomic_DNA"/>
</dbReference>
<gene>
    <name evidence="6" type="ORF">WOLCODRAFT_153539</name>
</gene>
<evidence type="ECO:0000313" key="7">
    <source>
        <dbReference type="Proteomes" id="UP000218811"/>
    </source>
</evidence>
<reference evidence="6 7" key="1">
    <citation type="journal article" date="2012" name="Science">
        <title>The Paleozoic origin of enzymatic lignin decomposition reconstructed from 31 fungal genomes.</title>
        <authorList>
            <person name="Floudas D."/>
            <person name="Binder M."/>
            <person name="Riley R."/>
            <person name="Barry K."/>
            <person name="Blanchette R.A."/>
            <person name="Henrissat B."/>
            <person name="Martinez A.T."/>
            <person name="Otillar R."/>
            <person name="Spatafora J.W."/>
            <person name="Yadav J.S."/>
            <person name="Aerts A."/>
            <person name="Benoit I."/>
            <person name="Boyd A."/>
            <person name="Carlson A."/>
            <person name="Copeland A."/>
            <person name="Coutinho P.M."/>
            <person name="de Vries R.P."/>
            <person name="Ferreira P."/>
            <person name="Findley K."/>
            <person name="Foster B."/>
            <person name="Gaskell J."/>
            <person name="Glotzer D."/>
            <person name="Gorecki P."/>
            <person name="Heitman J."/>
            <person name="Hesse C."/>
            <person name="Hori C."/>
            <person name="Igarashi K."/>
            <person name="Jurgens J.A."/>
            <person name="Kallen N."/>
            <person name="Kersten P."/>
            <person name="Kohler A."/>
            <person name="Kuees U."/>
            <person name="Kumar T.K.A."/>
            <person name="Kuo A."/>
            <person name="LaButti K."/>
            <person name="Larrondo L.F."/>
            <person name="Lindquist E."/>
            <person name="Ling A."/>
            <person name="Lombard V."/>
            <person name="Lucas S."/>
            <person name="Lundell T."/>
            <person name="Martin R."/>
            <person name="McLaughlin D.J."/>
            <person name="Morgenstern I."/>
            <person name="Morin E."/>
            <person name="Murat C."/>
            <person name="Nagy L.G."/>
            <person name="Nolan M."/>
            <person name="Ohm R.A."/>
            <person name="Patyshakuliyeva A."/>
            <person name="Rokas A."/>
            <person name="Ruiz-Duenas F.J."/>
            <person name="Sabat G."/>
            <person name="Salamov A."/>
            <person name="Samejima M."/>
            <person name="Schmutz J."/>
            <person name="Slot J.C."/>
            <person name="St John F."/>
            <person name="Stenlid J."/>
            <person name="Sun H."/>
            <person name="Sun S."/>
            <person name="Syed K."/>
            <person name="Tsang A."/>
            <person name="Wiebenga A."/>
            <person name="Young D."/>
            <person name="Pisabarro A."/>
            <person name="Eastwood D.C."/>
            <person name="Martin F."/>
            <person name="Cullen D."/>
            <person name="Grigoriev I.V."/>
            <person name="Hibbett D.S."/>
        </authorList>
    </citation>
    <scope>NUCLEOTIDE SEQUENCE [LARGE SCALE GENOMIC DNA]</scope>
    <source>
        <strain evidence="6 7">MD-104</strain>
    </source>
</reference>
<evidence type="ECO:0000256" key="1">
    <source>
        <dbReference type="ARBA" id="ARBA00004604"/>
    </source>
</evidence>
<feature type="compositionally biased region" description="Basic residues" evidence="5">
    <location>
        <begin position="239"/>
        <end position="250"/>
    </location>
</feature>
<dbReference type="PANTHER" id="PTHR14577">
    <property type="entry name" value="NUCLEOLAR PROTEIN 12"/>
    <property type="match status" value="1"/>
</dbReference>
<evidence type="ECO:0000256" key="3">
    <source>
        <dbReference type="ARBA" id="ARBA00023054"/>
    </source>
</evidence>
<keyword evidence="3" id="KW-0175">Coiled coil</keyword>
<dbReference type="GO" id="GO:0005730">
    <property type="term" value="C:nucleolus"/>
    <property type="evidence" value="ECO:0007669"/>
    <property type="project" value="UniProtKB-SubCell"/>
</dbReference>
<proteinExistence type="inferred from homology"/>
<accession>A0A2H3JX65</accession>
<feature type="compositionally biased region" description="Basic and acidic residues" evidence="5">
    <location>
        <begin position="81"/>
        <end position="91"/>
    </location>
</feature>
<evidence type="ECO:0000256" key="4">
    <source>
        <dbReference type="ARBA" id="ARBA00023242"/>
    </source>
</evidence>
<dbReference type="AlphaFoldDB" id="A0A2H3JX65"/>
<comment type="similarity">
    <text evidence="2">Belongs to the RRP17 family.</text>
</comment>
<keyword evidence="4" id="KW-0539">Nucleus</keyword>
<dbReference type="GO" id="GO:0019843">
    <property type="term" value="F:rRNA binding"/>
    <property type="evidence" value="ECO:0007669"/>
    <property type="project" value="TreeGrafter"/>
</dbReference>
<dbReference type="OrthoDB" id="551633at2759"/>
<organism evidence="6 7">
    <name type="scientific">Wolfiporia cocos (strain MD-104)</name>
    <name type="common">Brown rot fungus</name>
    <dbReference type="NCBI Taxonomy" id="742152"/>
    <lineage>
        <taxon>Eukaryota</taxon>
        <taxon>Fungi</taxon>
        <taxon>Dikarya</taxon>
        <taxon>Basidiomycota</taxon>
        <taxon>Agaricomycotina</taxon>
        <taxon>Agaricomycetes</taxon>
        <taxon>Polyporales</taxon>
        <taxon>Phaeolaceae</taxon>
        <taxon>Wolfiporia</taxon>
    </lineage>
</organism>
<comment type="subcellular location">
    <subcellularLocation>
        <location evidence="1">Nucleus</location>
        <location evidence="1">Nucleolus</location>
    </subcellularLocation>
</comment>
<dbReference type="Pfam" id="PF09805">
    <property type="entry name" value="Nop25"/>
    <property type="match status" value="1"/>
</dbReference>
<sequence>MAPSNLAVLTNSHRVVAAKRRAKKEQIKEVVFDDNARREYLTGFHKRKLEKKEAAKKKAQEKERLERLEARREKRQLLAERAARNAADAERLYGGIVDDKDNDQEWSEIAGSSGSADEGKGAEKEEEYEYEEQVATVTVVEDFDPDTLLHGPSIPRNPQNDNEEAASKLLTGAEITGVRAPRENPQKVESQGKSTAKSKAKVAVKSKDIKYQTNAARKADRLKQRRRKKEKAERAGGKASRKSGGGRKKR</sequence>
<evidence type="ECO:0000313" key="6">
    <source>
        <dbReference type="EMBL" id="PCH43489.1"/>
    </source>
</evidence>
<dbReference type="InterPro" id="IPR019186">
    <property type="entry name" value="Nucleolar_protein_12"/>
</dbReference>